<organism evidence="2 3">
    <name type="scientific">Lasiosphaeria hispida</name>
    <dbReference type="NCBI Taxonomy" id="260671"/>
    <lineage>
        <taxon>Eukaryota</taxon>
        <taxon>Fungi</taxon>
        <taxon>Dikarya</taxon>
        <taxon>Ascomycota</taxon>
        <taxon>Pezizomycotina</taxon>
        <taxon>Sordariomycetes</taxon>
        <taxon>Sordariomycetidae</taxon>
        <taxon>Sordariales</taxon>
        <taxon>Lasiosphaeriaceae</taxon>
        <taxon>Lasiosphaeria</taxon>
    </lineage>
</organism>
<proteinExistence type="predicted"/>
<name>A0AAJ0HMZ4_9PEZI</name>
<evidence type="ECO:0000313" key="2">
    <source>
        <dbReference type="EMBL" id="KAK3357559.1"/>
    </source>
</evidence>
<gene>
    <name evidence="2" type="ORF">B0T25DRAFT_162873</name>
</gene>
<dbReference type="EMBL" id="JAUIQD010000003">
    <property type="protein sequence ID" value="KAK3357559.1"/>
    <property type="molecule type" value="Genomic_DNA"/>
</dbReference>
<comment type="caution">
    <text evidence="2">The sequence shown here is derived from an EMBL/GenBank/DDBJ whole genome shotgun (WGS) entry which is preliminary data.</text>
</comment>
<dbReference type="Proteomes" id="UP001275084">
    <property type="component" value="Unassembled WGS sequence"/>
</dbReference>
<keyword evidence="3" id="KW-1185">Reference proteome</keyword>
<protein>
    <submittedName>
        <fullName evidence="2">Uncharacterized protein</fullName>
    </submittedName>
</protein>
<evidence type="ECO:0000256" key="1">
    <source>
        <dbReference type="SAM" id="MobiDB-lite"/>
    </source>
</evidence>
<feature type="region of interest" description="Disordered" evidence="1">
    <location>
        <begin position="157"/>
        <end position="176"/>
    </location>
</feature>
<reference evidence="2" key="2">
    <citation type="submission" date="2023-06" db="EMBL/GenBank/DDBJ databases">
        <authorList>
            <consortium name="Lawrence Berkeley National Laboratory"/>
            <person name="Haridas S."/>
            <person name="Hensen N."/>
            <person name="Bonometti L."/>
            <person name="Westerberg I."/>
            <person name="Brannstrom I.O."/>
            <person name="Guillou S."/>
            <person name="Cros-Aarteil S."/>
            <person name="Calhoun S."/>
            <person name="Kuo A."/>
            <person name="Mondo S."/>
            <person name="Pangilinan J."/>
            <person name="Riley R."/>
            <person name="Labutti K."/>
            <person name="Andreopoulos B."/>
            <person name="Lipzen A."/>
            <person name="Chen C."/>
            <person name="Yanf M."/>
            <person name="Daum C."/>
            <person name="Ng V."/>
            <person name="Clum A."/>
            <person name="Steindorff A."/>
            <person name="Ohm R."/>
            <person name="Martin F."/>
            <person name="Silar P."/>
            <person name="Natvig D."/>
            <person name="Lalanne C."/>
            <person name="Gautier V."/>
            <person name="Ament-Velasquez S.L."/>
            <person name="Kruys A."/>
            <person name="Hutchinson M.I."/>
            <person name="Powell A.J."/>
            <person name="Barry K."/>
            <person name="Miller A.N."/>
            <person name="Grigoriev I.V."/>
            <person name="Debuchy R."/>
            <person name="Gladieux P."/>
            <person name="Thoren M.H."/>
            <person name="Johannesson H."/>
        </authorList>
    </citation>
    <scope>NUCLEOTIDE SEQUENCE</scope>
    <source>
        <strain evidence="2">CBS 955.72</strain>
    </source>
</reference>
<sequence length="225" mass="24403">MPVSSGALVFGIKVAIRETTRGFLATGRQYSWWFYIQVGRFWELETIGPNEPQKVTKNYINAQLKTSVCEPTTADLTGGLKKGVLLLEKDRCACNEVHLRLGQDLRRSLDEGPHGGPRGSYSVEARRRGARPQPTKPQPPTSDHLSHFSLGAKGLACASPHAASRRPPNSPSHGPPHALLLCSLPMCLYSNHGLEGKKQKHPVGLRSGGRLAEAVGGRSRALAMT</sequence>
<dbReference type="AlphaFoldDB" id="A0AAJ0HMZ4"/>
<feature type="region of interest" description="Disordered" evidence="1">
    <location>
        <begin position="107"/>
        <end position="147"/>
    </location>
</feature>
<reference evidence="2" key="1">
    <citation type="journal article" date="2023" name="Mol. Phylogenet. Evol.">
        <title>Genome-scale phylogeny and comparative genomics of the fungal order Sordariales.</title>
        <authorList>
            <person name="Hensen N."/>
            <person name="Bonometti L."/>
            <person name="Westerberg I."/>
            <person name="Brannstrom I.O."/>
            <person name="Guillou S."/>
            <person name="Cros-Aarteil S."/>
            <person name="Calhoun S."/>
            <person name="Haridas S."/>
            <person name="Kuo A."/>
            <person name="Mondo S."/>
            <person name="Pangilinan J."/>
            <person name="Riley R."/>
            <person name="LaButti K."/>
            <person name="Andreopoulos B."/>
            <person name="Lipzen A."/>
            <person name="Chen C."/>
            <person name="Yan M."/>
            <person name="Daum C."/>
            <person name="Ng V."/>
            <person name="Clum A."/>
            <person name="Steindorff A."/>
            <person name="Ohm R.A."/>
            <person name="Martin F."/>
            <person name="Silar P."/>
            <person name="Natvig D.O."/>
            <person name="Lalanne C."/>
            <person name="Gautier V."/>
            <person name="Ament-Velasquez S.L."/>
            <person name="Kruys A."/>
            <person name="Hutchinson M.I."/>
            <person name="Powell A.J."/>
            <person name="Barry K."/>
            <person name="Miller A.N."/>
            <person name="Grigoriev I.V."/>
            <person name="Debuchy R."/>
            <person name="Gladieux P."/>
            <person name="Hiltunen Thoren M."/>
            <person name="Johannesson H."/>
        </authorList>
    </citation>
    <scope>NUCLEOTIDE SEQUENCE</scope>
    <source>
        <strain evidence="2">CBS 955.72</strain>
    </source>
</reference>
<accession>A0AAJ0HMZ4</accession>
<evidence type="ECO:0000313" key="3">
    <source>
        <dbReference type="Proteomes" id="UP001275084"/>
    </source>
</evidence>